<evidence type="ECO:0000256" key="7">
    <source>
        <dbReference type="ARBA" id="ARBA00023302"/>
    </source>
</evidence>
<dbReference type="FunFam" id="3.60.10.10:FF:000028">
    <property type="entry name" value="Type IV inositol polyphosphate 5-phosphatase 7"/>
    <property type="match status" value="1"/>
</dbReference>
<dbReference type="EMBL" id="LSRQ01003110">
    <property type="protein sequence ID" value="OAY72393.1"/>
    <property type="molecule type" value="Genomic_DNA"/>
</dbReference>
<dbReference type="GO" id="GO:0004445">
    <property type="term" value="F:inositol-polyphosphate 5-phosphatase activity"/>
    <property type="evidence" value="ECO:0007669"/>
    <property type="project" value="InterPro"/>
</dbReference>
<evidence type="ECO:0000256" key="8">
    <source>
        <dbReference type="PIRSR" id="PIRSR609118-1"/>
    </source>
</evidence>
<dbReference type="Proteomes" id="UP000092600">
    <property type="component" value="Unassembled WGS sequence"/>
</dbReference>
<dbReference type="Gene3D" id="3.60.10.10">
    <property type="entry name" value="Endonuclease/exonuclease/phosphatase"/>
    <property type="match status" value="1"/>
</dbReference>
<comment type="similarity">
    <text evidence="1">Belongs to the inositol polyphosphate 5-phosphatase family.</text>
</comment>
<dbReference type="FunFam" id="3.60.21.10:FF:000135">
    <property type="entry name" value="Os06g0222800 protein"/>
    <property type="match status" value="1"/>
</dbReference>
<dbReference type="PANTHER" id="PTHR45666:SF3">
    <property type="entry name" value="TYPE I INOSITOL POLYPHOSPHATE 5-PHOSPHATASE 5"/>
    <property type="match status" value="1"/>
</dbReference>
<feature type="binding site" evidence="8">
    <location>
        <position position="1167"/>
    </location>
    <ligand>
        <name>Ca(2+)</name>
        <dbReference type="ChEBI" id="CHEBI:29108"/>
        <label>1</label>
    </ligand>
</feature>
<name>A0A199V5W7_ANACO</name>
<dbReference type="SUPFAM" id="SSF47874">
    <property type="entry name" value="Annexin"/>
    <property type="match status" value="1"/>
</dbReference>
<dbReference type="InterPro" id="IPR037104">
    <property type="entry name" value="Annexin_sf"/>
</dbReference>
<feature type="domain" description="Inositol polyphosphate-related phosphatase" evidence="10">
    <location>
        <begin position="98"/>
        <end position="495"/>
    </location>
</feature>
<dbReference type="GO" id="GO:0046856">
    <property type="term" value="P:phosphatidylinositol dephosphorylation"/>
    <property type="evidence" value="ECO:0007669"/>
    <property type="project" value="InterPro"/>
</dbReference>
<dbReference type="SUPFAM" id="SSF56300">
    <property type="entry name" value="Metallo-dependent phosphatases"/>
    <property type="match status" value="1"/>
</dbReference>
<keyword evidence="5 8" id="KW-0106">Calcium</keyword>
<dbReference type="GO" id="GO:0034485">
    <property type="term" value="F:phosphatidylinositol-3,4,5-trisphosphate 5-phosphatase activity"/>
    <property type="evidence" value="ECO:0007669"/>
    <property type="project" value="TreeGrafter"/>
</dbReference>
<dbReference type="InterPro" id="IPR045849">
    <property type="entry name" value="IP5P_plant"/>
</dbReference>
<evidence type="ECO:0000259" key="10">
    <source>
        <dbReference type="SMART" id="SM00128"/>
    </source>
</evidence>
<dbReference type="InterPro" id="IPR018502">
    <property type="entry name" value="Annexin_repeat"/>
</dbReference>
<keyword evidence="2 8" id="KW-0479">Metal-binding</keyword>
<proteinExistence type="inferred from homology"/>
<dbReference type="GO" id="GO:0005509">
    <property type="term" value="F:calcium ion binding"/>
    <property type="evidence" value="ECO:0007669"/>
    <property type="project" value="InterPro"/>
</dbReference>
<evidence type="ECO:0000256" key="2">
    <source>
        <dbReference type="ARBA" id="ARBA00022723"/>
    </source>
</evidence>
<feature type="region of interest" description="Disordered" evidence="9">
    <location>
        <begin position="172"/>
        <end position="194"/>
    </location>
</feature>
<gene>
    <name evidence="11" type="ORF">ACMD2_03911</name>
</gene>
<organism evidence="11 12">
    <name type="scientific">Ananas comosus</name>
    <name type="common">Pineapple</name>
    <name type="synonym">Ananas ananas</name>
    <dbReference type="NCBI Taxonomy" id="4615"/>
    <lineage>
        <taxon>Eukaryota</taxon>
        <taxon>Viridiplantae</taxon>
        <taxon>Streptophyta</taxon>
        <taxon>Embryophyta</taxon>
        <taxon>Tracheophyta</taxon>
        <taxon>Spermatophyta</taxon>
        <taxon>Magnoliopsida</taxon>
        <taxon>Liliopsida</taxon>
        <taxon>Poales</taxon>
        <taxon>Bromeliaceae</taxon>
        <taxon>Bromelioideae</taxon>
        <taxon>Ananas</taxon>
    </lineage>
</organism>
<dbReference type="GO" id="GO:0006950">
    <property type="term" value="P:response to stress"/>
    <property type="evidence" value="ECO:0007669"/>
    <property type="project" value="UniProtKB-ARBA"/>
</dbReference>
<accession>A0A199V5W7</accession>
<dbReference type="InterPro" id="IPR001464">
    <property type="entry name" value="Annexin"/>
</dbReference>
<dbReference type="PRINTS" id="PR01814">
    <property type="entry name" value="ANNEXINPLANT"/>
</dbReference>
<protein>
    <submittedName>
        <fullName evidence="11">Type I inositol polyphosphate 5-phosphatase 5</fullName>
    </submittedName>
</protein>
<dbReference type="SUPFAM" id="SSF56219">
    <property type="entry name" value="DNase I-like"/>
    <property type="match status" value="1"/>
</dbReference>
<evidence type="ECO:0000256" key="6">
    <source>
        <dbReference type="ARBA" id="ARBA00023216"/>
    </source>
</evidence>
<evidence type="ECO:0000256" key="3">
    <source>
        <dbReference type="ARBA" id="ARBA00022737"/>
    </source>
</evidence>
<sequence length="1194" mass="134215">MTKSSTSDNSVKNDKKKKSIISNIFGKKGKNGRSSDDDIFSRREIVLDLERRYVARRSFLDASPFVRKSFSDIHCSSRIEGLNLCGFDRPKRQVVEVQEIRVFVATWNVGGKPPNNGLNLEDFLQVEGSSDIYVLGFQEIVPLNAGNVLVIEDNEPAAKWLGLICQALNKPRDQSAKDDSSESNSGSKHYRDSKSSSGLLFFQKPSLKVLSKNYRVDSALVKTCNCSSEPSRMRRRARELREFIYRIESGSDEDSPTTDFSGSDLRSNMNYCLISSKQMVGLFLSVWVRSELVQHIGHLRVASGCIAISMSLFRTSFCFVCSHLASGEKEGDELRRNSDVAEILKSTQFPRICKVPGRKIPEKILDHDRVIWLGDLNYRVALSYKETRVLLEDNDWDALLEKDQLKLEKEAGRVFTGWKEGKIYFAPTYKYSHNSDAYAGETVKSKKKRRTPAWCDRILWYGNSIEQLQYIRGESRFSDHRPVCAVFMIQVDMSNGNRGRKGYSSIYSSIGSRIPLEDCIPQRHSFYDPAPEMTPLASALPLLLVAALIAFEDWVSTPSCSISGGGGGDLGHLGDLKVMMVADLLLRGSDASYIDLFFRYPFTSKFFSKSFQILNPDMLVVLGDISAKGFELTESKWLTILQQFQKMLEPAVDLPLHIVLGDRDVGECSNLDRKLVREIADHMPGLDSGGCSAFEIGNISFVSLNAVAMLCGSNDLRFSVEKVVERESVDLQSQINVVAGEATASPEKEAVFSNFPWRGNNIELGSGPVVLLHFPLYSAIKNERGDGKVAEGNCWHNHLWSLSSGYSEVFDLPTYDLNHTLPANATEYILQALKPRIVFSAHAHRFYDHIHSDGIREVTVPAMTWAARGKPGFVVVTFEQSKALSVSHCTLAAEWHVMTSYVFLFLLSIAVAIAIKWSKLDEARAAVEIFTHRNTEELKLICQRVAYLRASEPSNLDVEITREALFGTALNTDVLIEIICTRSSSELVSTKQAYQARYNSNLERDVSFKINGNIKEVLLAALNSNKYNGGRVDTSMAMCDAKTLYEAIESGKYIDQRCIILVLSQRSTDQIKAILSSYKQLYGREFTKFLKKEKCGEFGQLLRGVIQCIQFPEKHFAKQLRKRLKAGDAREVLIRTVVTRSEIDVRNINRVFTAKTGWTLESVIRNEFSNSSSYNDKLYYSVGDFLVALLEQSC</sequence>
<evidence type="ECO:0000256" key="9">
    <source>
        <dbReference type="SAM" id="MobiDB-lite"/>
    </source>
</evidence>
<dbReference type="GO" id="GO:0004439">
    <property type="term" value="F:phosphatidylinositol-4,5-bisphosphate 5-phosphatase activity"/>
    <property type="evidence" value="ECO:0007669"/>
    <property type="project" value="TreeGrafter"/>
</dbReference>
<feature type="binding site" evidence="8">
    <location>
        <position position="937"/>
    </location>
    <ligand>
        <name>Ca(2+)</name>
        <dbReference type="ChEBI" id="CHEBI:29108"/>
        <label>1</label>
    </ligand>
</feature>
<dbReference type="SMART" id="SM00335">
    <property type="entry name" value="ANX"/>
    <property type="match status" value="3"/>
</dbReference>
<dbReference type="Pfam" id="PF00191">
    <property type="entry name" value="Annexin"/>
    <property type="match status" value="3"/>
</dbReference>
<dbReference type="InterPro" id="IPR000300">
    <property type="entry name" value="IPPc"/>
</dbReference>
<evidence type="ECO:0000313" key="11">
    <source>
        <dbReference type="EMBL" id="OAY72393.1"/>
    </source>
</evidence>
<evidence type="ECO:0000256" key="1">
    <source>
        <dbReference type="ARBA" id="ARBA00010768"/>
    </source>
</evidence>
<dbReference type="Gene3D" id="1.10.220.10">
    <property type="entry name" value="Annexin"/>
    <property type="match status" value="3"/>
</dbReference>
<evidence type="ECO:0000256" key="4">
    <source>
        <dbReference type="ARBA" id="ARBA00022801"/>
    </source>
</evidence>
<reference evidence="11 12" key="1">
    <citation type="journal article" date="2016" name="DNA Res.">
        <title>The draft genome of MD-2 pineapple using hybrid error correction of long reads.</title>
        <authorList>
            <person name="Redwan R.M."/>
            <person name="Saidin A."/>
            <person name="Kumar S.V."/>
        </authorList>
    </citation>
    <scope>NUCLEOTIDE SEQUENCE [LARGE SCALE GENOMIC DNA]</scope>
    <source>
        <strain evidence="12">cv. MD2</strain>
        <tissue evidence="11">Leaf</tissue>
    </source>
</reference>
<dbReference type="InterPro" id="IPR029052">
    <property type="entry name" value="Metallo-depent_PP-like"/>
</dbReference>
<dbReference type="Pfam" id="PF22669">
    <property type="entry name" value="Exo_endo_phos2"/>
    <property type="match status" value="1"/>
</dbReference>
<dbReference type="SMART" id="SM00128">
    <property type="entry name" value="IPPc"/>
    <property type="match status" value="1"/>
</dbReference>
<dbReference type="InterPro" id="IPR036691">
    <property type="entry name" value="Endo/exonu/phosph_ase_sf"/>
</dbReference>
<evidence type="ECO:0000313" key="12">
    <source>
        <dbReference type="Proteomes" id="UP000092600"/>
    </source>
</evidence>
<dbReference type="GO" id="GO:0005544">
    <property type="term" value="F:calcium-dependent phospholipid binding"/>
    <property type="evidence" value="ECO:0007669"/>
    <property type="project" value="UniProtKB-KW"/>
</dbReference>
<keyword evidence="6" id="KW-0041">Annexin</keyword>
<comment type="caution">
    <text evidence="11">The sequence shown here is derived from an EMBL/GenBank/DDBJ whole genome shotgun (WGS) entry which is preliminary data.</text>
</comment>
<dbReference type="InterPro" id="IPR009118">
    <property type="entry name" value="AnnexinD_plant"/>
</dbReference>
<evidence type="ECO:0000256" key="5">
    <source>
        <dbReference type="ARBA" id="ARBA00022837"/>
    </source>
</evidence>
<dbReference type="PROSITE" id="PS51897">
    <property type="entry name" value="ANNEXIN_2"/>
    <property type="match status" value="3"/>
</dbReference>
<dbReference type="AlphaFoldDB" id="A0A199V5W7"/>
<feature type="binding site" evidence="8">
    <location>
        <position position="1127"/>
    </location>
    <ligand>
        <name>Ca(2+)</name>
        <dbReference type="ChEBI" id="CHEBI:29108"/>
        <label>1</label>
    </ligand>
</feature>
<keyword evidence="7" id="KW-0111">Calcium/phospholipid-binding</keyword>
<keyword evidence="3" id="KW-0677">Repeat</keyword>
<dbReference type="PANTHER" id="PTHR45666">
    <property type="entry name" value="TYPE IV INOSITOL POLYPHOSPHATE 5-PHOSPHATASE 9"/>
    <property type="match status" value="1"/>
</dbReference>
<dbReference type="STRING" id="4615.A0A199V5W7"/>
<dbReference type="PRINTS" id="PR00196">
    <property type="entry name" value="ANNEXIN"/>
</dbReference>
<keyword evidence="4" id="KW-0378">Hydrolase</keyword>